<keyword evidence="7 12" id="KW-0560">Oxidoreductase</keyword>
<dbReference type="PROSITE" id="PS00086">
    <property type="entry name" value="CYTOCHROME_P450"/>
    <property type="match status" value="1"/>
</dbReference>
<comment type="similarity">
    <text evidence="2 12">Belongs to the cytochrome P450 family.</text>
</comment>
<evidence type="ECO:0000313" key="14">
    <source>
        <dbReference type="Proteomes" id="UP000639772"/>
    </source>
</evidence>
<evidence type="ECO:0000256" key="1">
    <source>
        <dbReference type="ARBA" id="ARBA00004370"/>
    </source>
</evidence>
<organism evidence="13 14">
    <name type="scientific">Vanilla planifolia</name>
    <name type="common">Vanilla</name>
    <dbReference type="NCBI Taxonomy" id="51239"/>
    <lineage>
        <taxon>Eukaryota</taxon>
        <taxon>Viridiplantae</taxon>
        <taxon>Streptophyta</taxon>
        <taxon>Embryophyta</taxon>
        <taxon>Tracheophyta</taxon>
        <taxon>Spermatophyta</taxon>
        <taxon>Magnoliopsida</taxon>
        <taxon>Liliopsida</taxon>
        <taxon>Asparagales</taxon>
        <taxon>Orchidaceae</taxon>
        <taxon>Vanilloideae</taxon>
        <taxon>Vanilleae</taxon>
        <taxon>Vanilla</taxon>
    </lineage>
</organism>
<keyword evidence="10" id="KW-0472">Membrane</keyword>
<evidence type="ECO:0000256" key="5">
    <source>
        <dbReference type="ARBA" id="ARBA00022723"/>
    </source>
</evidence>
<evidence type="ECO:0000256" key="8">
    <source>
        <dbReference type="ARBA" id="ARBA00023004"/>
    </source>
</evidence>
<dbReference type="InterPro" id="IPR002401">
    <property type="entry name" value="Cyt_P450_E_grp-I"/>
</dbReference>
<protein>
    <recommendedName>
        <fullName evidence="15">Cytochrome P450</fullName>
    </recommendedName>
</protein>
<dbReference type="PANTHER" id="PTHR24282">
    <property type="entry name" value="CYTOCHROME P450 FAMILY MEMBER"/>
    <property type="match status" value="1"/>
</dbReference>
<dbReference type="GO" id="GO:0020037">
    <property type="term" value="F:heme binding"/>
    <property type="evidence" value="ECO:0007669"/>
    <property type="project" value="InterPro"/>
</dbReference>
<dbReference type="GO" id="GO:0016020">
    <property type="term" value="C:membrane"/>
    <property type="evidence" value="ECO:0007669"/>
    <property type="project" value="UniProtKB-SubCell"/>
</dbReference>
<proteinExistence type="inferred from homology"/>
<gene>
    <name evidence="13" type="ORF">HPP92_023010</name>
</gene>
<dbReference type="SUPFAM" id="SSF48264">
    <property type="entry name" value="Cytochrome P450"/>
    <property type="match status" value="1"/>
</dbReference>
<dbReference type="PRINTS" id="PR00463">
    <property type="entry name" value="EP450I"/>
</dbReference>
<dbReference type="InterPro" id="IPR017972">
    <property type="entry name" value="Cyt_P450_CS"/>
</dbReference>
<evidence type="ECO:0008006" key="15">
    <source>
        <dbReference type="Google" id="ProtNLM"/>
    </source>
</evidence>
<name>A0A835Q1Q3_VANPL</name>
<keyword evidence="8 11" id="KW-0408">Iron</keyword>
<evidence type="ECO:0000256" key="12">
    <source>
        <dbReference type="RuleBase" id="RU000461"/>
    </source>
</evidence>
<dbReference type="InterPro" id="IPR050665">
    <property type="entry name" value="Cytochrome_P450_Monooxygen"/>
</dbReference>
<keyword evidence="4" id="KW-0812">Transmembrane</keyword>
<dbReference type="GO" id="GO:0006629">
    <property type="term" value="P:lipid metabolic process"/>
    <property type="evidence" value="ECO:0007669"/>
    <property type="project" value="UniProtKB-ARBA"/>
</dbReference>
<dbReference type="PRINTS" id="PR00385">
    <property type="entry name" value="P450"/>
</dbReference>
<reference evidence="13 14" key="1">
    <citation type="journal article" date="2020" name="Nat. Food">
        <title>A phased Vanilla planifolia genome enables genetic improvement of flavour and production.</title>
        <authorList>
            <person name="Hasing T."/>
            <person name="Tang H."/>
            <person name="Brym M."/>
            <person name="Khazi F."/>
            <person name="Huang T."/>
            <person name="Chambers A.H."/>
        </authorList>
    </citation>
    <scope>NUCLEOTIDE SEQUENCE [LARGE SCALE GENOMIC DNA]</scope>
    <source>
        <tissue evidence="13">Leaf</tissue>
    </source>
</reference>
<evidence type="ECO:0000256" key="10">
    <source>
        <dbReference type="ARBA" id="ARBA00023136"/>
    </source>
</evidence>
<keyword evidence="3 11" id="KW-0349">Heme</keyword>
<keyword evidence="9 12" id="KW-0503">Monooxygenase</keyword>
<dbReference type="PANTHER" id="PTHR24282:SF255">
    <property type="entry name" value="CYTOCHROME P450 72A11-RELATED"/>
    <property type="match status" value="1"/>
</dbReference>
<feature type="binding site" description="axial binding residue" evidence="11">
    <location>
        <position position="472"/>
    </location>
    <ligand>
        <name>heme</name>
        <dbReference type="ChEBI" id="CHEBI:30413"/>
    </ligand>
    <ligandPart>
        <name>Fe</name>
        <dbReference type="ChEBI" id="CHEBI:18248"/>
    </ligandPart>
</feature>
<evidence type="ECO:0000256" key="9">
    <source>
        <dbReference type="ARBA" id="ARBA00023033"/>
    </source>
</evidence>
<dbReference type="GO" id="GO:0004497">
    <property type="term" value="F:monooxygenase activity"/>
    <property type="evidence" value="ECO:0007669"/>
    <property type="project" value="UniProtKB-KW"/>
</dbReference>
<keyword evidence="5 11" id="KW-0479">Metal-binding</keyword>
<evidence type="ECO:0000256" key="7">
    <source>
        <dbReference type="ARBA" id="ARBA00023002"/>
    </source>
</evidence>
<evidence type="ECO:0000256" key="6">
    <source>
        <dbReference type="ARBA" id="ARBA00022989"/>
    </source>
</evidence>
<comment type="cofactor">
    <cofactor evidence="11">
        <name>heme</name>
        <dbReference type="ChEBI" id="CHEBI:30413"/>
    </cofactor>
</comment>
<keyword evidence="6" id="KW-1133">Transmembrane helix</keyword>
<dbReference type="OrthoDB" id="1470350at2759"/>
<evidence type="ECO:0000256" key="4">
    <source>
        <dbReference type="ARBA" id="ARBA00022692"/>
    </source>
</evidence>
<comment type="caution">
    <text evidence="13">The sequence shown here is derived from an EMBL/GenBank/DDBJ whole genome shotgun (WGS) entry which is preliminary data.</text>
</comment>
<evidence type="ECO:0000256" key="2">
    <source>
        <dbReference type="ARBA" id="ARBA00010617"/>
    </source>
</evidence>
<dbReference type="Pfam" id="PF00067">
    <property type="entry name" value="p450"/>
    <property type="match status" value="1"/>
</dbReference>
<accession>A0A835Q1Q3</accession>
<dbReference type="EMBL" id="JADCNM010000012">
    <property type="protein sequence ID" value="KAG0459882.1"/>
    <property type="molecule type" value="Genomic_DNA"/>
</dbReference>
<dbReference type="Proteomes" id="UP000639772">
    <property type="component" value="Chromosome 12"/>
</dbReference>
<sequence>MAMVVVLLAMVAAAAVGGLALAVWWAAEMMWFRPRRLERALMAQGLIGSRYQFPSGDLKKHRELVVKARQKPIPLSHRIIPRAVPQLIHNWELYGDKNKMSFFWFGSLFRVVVKDPEVIKDVLCGKLGHLEKPKINPFFKKLVTGLLSYNGDKWAKHKKIVNPAFHVEKLKRMMPAFLVSCDELINGWEDLAGSSGKCELNVWPEFQNFAADVISRTAFGSGYKEGRQIFELQKEQSNLVIHAVQTSYFPGFSLLPTKRNRRINEIYREVAALLTSIIESRERAISNGEACPDDLLGLLMESNQNPAHEHEENPKDVMLTMQEMIEECKLFYFAGQETTAVLLTWTMVVLSMHQNWQDKAREEVLQVFGQNKPNFEGLHHLKIVTMILHEVLRLYSPVTHILRQVYKETKLGEFTLPPGVQVLIPIIFLHHSKEYWGDDAEEFNPERFANGISNATKSRLVFFPFGWGPRICMGQSFAMIEAKMALARILQLFFFELSSSYTHAPAPRATLTLQPQHGAQVVLHKL</sequence>
<evidence type="ECO:0000256" key="11">
    <source>
        <dbReference type="PIRSR" id="PIRSR602401-1"/>
    </source>
</evidence>
<dbReference type="Gene3D" id="1.10.630.10">
    <property type="entry name" value="Cytochrome P450"/>
    <property type="match status" value="1"/>
</dbReference>
<comment type="subcellular location">
    <subcellularLocation>
        <location evidence="1">Membrane</location>
    </subcellularLocation>
</comment>
<dbReference type="GO" id="GO:0005506">
    <property type="term" value="F:iron ion binding"/>
    <property type="evidence" value="ECO:0007669"/>
    <property type="project" value="InterPro"/>
</dbReference>
<dbReference type="GO" id="GO:0016705">
    <property type="term" value="F:oxidoreductase activity, acting on paired donors, with incorporation or reduction of molecular oxygen"/>
    <property type="evidence" value="ECO:0007669"/>
    <property type="project" value="InterPro"/>
</dbReference>
<dbReference type="InterPro" id="IPR036396">
    <property type="entry name" value="Cyt_P450_sf"/>
</dbReference>
<dbReference type="InterPro" id="IPR001128">
    <property type="entry name" value="Cyt_P450"/>
</dbReference>
<evidence type="ECO:0000313" key="13">
    <source>
        <dbReference type="EMBL" id="KAG0459882.1"/>
    </source>
</evidence>
<dbReference type="AlphaFoldDB" id="A0A835Q1Q3"/>
<evidence type="ECO:0000256" key="3">
    <source>
        <dbReference type="ARBA" id="ARBA00022617"/>
    </source>
</evidence>